<feature type="compositionally biased region" description="Low complexity" evidence="4">
    <location>
        <begin position="250"/>
        <end position="264"/>
    </location>
</feature>
<dbReference type="AlphaFoldDB" id="A0AAD4NAB0"/>
<dbReference type="PROSITE" id="PS50061">
    <property type="entry name" value="ETS_DOMAIN_3"/>
    <property type="match status" value="1"/>
</dbReference>
<dbReference type="InterPro" id="IPR000418">
    <property type="entry name" value="Ets_dom"/>
</dbReference>
<dbReference type="GO" id="GO:0043565">
    <property type="term" value="F:sequence-specific DNA binding"/>
    <property type="evidence" value="ECO:0007669"/>
    <property type="project" value="InterPro"/>
</dbReference>
<sequence>MMNIPEISSPLACEWTSPMIHSETAQHSSRGGTDSLCDFLDSSEIKLESPPSYGLTSMEDTILNMDFGMFPNKSDYYGTENLSKDIKLERSEVSSESKSEEMNDSRNINTAQTAANLLSSDAAQVDIYRDLILRHLIQDISSTCNKLNLPTDPNLWSRVDCVKWIEEMCLQFQLPTPQNFPQLQGGGPTLLSMTVEMTPDSSANIFNTSFGSNSATSMSSYYSDMADLGNSAFLKQQNMITGHNAGSSRNASTCSSMNSQSSNSLHILPSPSESVISSSNSSCISAQDLADDEYCNDMQFFSPQLSMFNGNYASSHMPSQSGINSIQLPSANASHDQTVTGKAQGKTVSGPYARGACGSGNSGTVHLWHFIRELLDQPKLYSSCVRWVDRQEGLFKIESSHHLAKQWGLRKNRTQMNYDKLSRSLRQYYKKGIIQKPEKKQRLVYKFLPPYNM</sequence>
<dbReference type="Pfam" id="PF00178">
    <property type="entry name" value="Ets"/>
    <property type="match status" value="1"/>
</dbReference>
<dbReference type="SMART" id="SM00413">
    <property type="entry name" value="ETS"/>
    <property type="match status" value="1"/>
</dbReference>
<keyword evidence="3" id="KW-0539">Nucleus</keyword>
<dbReference type="Proteomes" id="UP001201812">
    <property type="component" value="Unassembled WGS sequence"/>
</dbReference>
<reference evidence="6" key="1">
    <citation type="submission" date="2022-01" db="EMBL/GenBank/DDBJ databases">
        <title>Genome Sequence Resource for Two Populations of Ditylenchus destructor, the Migratory Endoparasitic Phytonematode.</title>
        <authorList>
            <person name="Zhang H."/>
            <person name="Lin R."/>
            <person name="Xie B."/>
        </authorList>
    </citation>
    <scope>NUCLEOTIDE SEQUENCE</scope>
    <source>
        <strain evidence="6">BazhouSP</strain>
    </source>
</reference>
<name>A0AAD4NAB0_9BILA</name>
<dbReference type="GO" id="GO:0000981">
    <property type="term" value="F:DNA-binding transcription factor activity, RNA polymerase II-specific"/>
    <property type="evidence" value="ECO:0007669"/>
    <property type="project" value="TreeGrafter"/>
</dbReference>
<dbReference type="PROSITE" id="PS00346">
    <property type="entry name" value="ETS_DOMAIN_2"/>
    <property type="match status" value="1"/>
</dbReference>
<dbReference type="InterPro" id="IPR013761">
    <property type="entry name" value="SAM/pointed_sf"/>
</dbReference>
<comment type="caution">
    <text evidence="6">The sequence shown here is derived from an EMBL/GenBank/DDBJ whole genome shotgun (WGS) entry which is preliminary data.</text>
</comment>
<dbReference type="Gene3D" id="1.10.10.10">
    <property type="entry name" value="Winged helix-like DNA-binding domain superfamily/Winged helix DNA-binding domain"/>
    <property type="match status" value="1"/>
</dbReference>
<dbReference type="Gene3D" id="1.10.150.50">
    <property type="entry name" value="Transcription Factor, Ets-1"/>
    <property type="match status" value="1"/>
</dbReference>
<proteinExistence type="inferred from homology"/>
<evidence type="ECO:0000256" key="2">
    <source>
        <dbReference type="ARBA" id="ARBA00023125"/>
    </source>
</evidence>
<comment type="subcellular location">
    <subcellularLocation>
        <location evidence="3">Nucleus</location>
    </subcellularLocation>
</comment>
<keyword evidence="7" id="KW-1185">Reference proteome</keyword>
<dbReference type="PANTHER" id="PTHR11849:SF182">
    <property type="entry name" value="SAM POINTED DOMAIN-CONTAINING ETS TRANSCRIPTION FACTOR"/>
    <property type="match status" value="1"/>
</dbReference>
<evidence type="ECO:0000259" key="5">
    <source>
        <dbReference type="PROSITE" id="PS50061"/>
    </source>
</evidence>
<protein>
    <submittedName>
        <fullName evidence="6">Ets-domain-containing protein</fullName>
    </submittedName>
</protein>
<dbReference type="SUPFAM" id="SSF47769">
    <property type="entry name" value="SAM/Pointed domain"/>
    <property type="match status" value="1"/>
</dbReference>
<dbReference type="PRINTS" id="PR00454">
    <property type="entry name" value="ETSDOMAIN"/>
</dbReference>
<dbReference type="PANTHER" id="PTHR11849">
    <property type="entry name" value="ETS"/>
    <property type="match status" value="1"/>
</dbReference>
<dbReference type="InterPro" id="IPR036388">
    <property type="entry name" value="WH-like_DNA-bd_sf"/>
</dbReference>
<feature type="domain" description="ETS" evidence="5">
    <location>
        <begin position="365"/>
        <end position="448"/>
    </location>
</feature>
<comment type="similarity">
    <text evidence="1 3">Belongs to the ETS family.</text>
</comment>
<keyword evidence="2 3" id="KW-0238">DNA-binding</keyword>
<dbReference type="InterPro" id="IPR046328">
    <property type="entry name" value="ETS_fam"/>
</dbReference>
<evidence type="ECO:0000256" key="4">
    <source>
        <dbReference type="SAM" id="MobiDB-lite"/>
    </source>
</evidence>
<organism evidence="6 7">
    <name type="scientific">Ditylenchus destructor</name>
    <dbReference type="NCBI Taxonomy" id="166010"/>
    <lineage>
        <taxon>Eukaryota</taxon>
        <taxon>Metazoa</taxon>
        <taxon>Ecdysozoa</taxon>
        <taxon>Nematoda</taxon>
        <taxon>Chromadorea</taxon>
        <taxon>Rhabditida</taxon>
        <taxon>Tylenchina</taxon>
        <taxon>Tylenchomorpha</taxon>
        <taxon>Sphaerularioidea</taxon>
        <taxon>Anguinidae</taxon>
        <taxon>Anguininae</taxon>
        <taxon>Ditylenchus</taxon>
    </lineage>
</organism>
<dbReference type="SUPFAM" id="SSF46785">
    <property type="entry name" value="Winged helix' DNA-binding domain"/>
    <property type="match status" value="1"/>
</dbReference>
<dbReference type="InterPro" id="IPR036390">
    <property type="entry name" value="WH_DNA-bd_sf"/>
</dbReference>
<evidence type="ECO:0000256" key="3">
    <source>
        <dbReference type="RuleBase" id="RU004019"/>
    </source>
</evidence>
<evidence type="ECO:0000313" key="7">
    <source>
        <dbReference type="Proteomes" id="UP001201812"/>
    </source>
</evidence>
<accession>A0AAD4NAB0</accession>
<dbReference type="EMBL" id="JAKKPZ010000009">
    <property type="protein sequence ID" value="KAI1717233.1"/>
    <property type="molecule type" value="Genomic_DNA"/>
</dbReference>
<dbReference type="GO" id="GO:0030154">
    <property type="term" value="P:cell differentiation"/>
    <property type="evidence" value="ECO:0007669"/>
    <property type="project" value="TreeGrafter"/>
</dbReference>
<dbReference type="GO" id="GO:0005634">
    <property type="term" value="C:nucleus"/>
    <property type="evidence" value="ECO:0007669"/>
    <property type="project" value="UniProtKB-SubCell"/>
</dbReference>
<evidence type="ECO:0000256" key="1">
    <source>
        <dbReference type="ARBA" id="ARBA00005562"/>
    </source>
</evidence>
<dbReference type="FunFam" id="1.10.10.10:FF:000996">
    <property type="entry name" value="Predicted protein"/>
    <property type="match status" value="1"/>
</dbReference>
<gene>
    <name evidence="6" type="ORF">DdX_06970</name>
</gene>
<feature type="region of interest" description="Disordered" evidence="4">
    <location>
        <begin position="244"/>
        <end position="264"/>
    </location>
</feature>
<evidence type="ECO:0000313" key="6">
    <source>
        <dbReference type="EMBL" id="KAI1717233.1"/>
    </source>
</evidence>